<feature type="signal peptide" evidence="1">
    <location>
        <begin position="1"/>
        <end position="23"/>
    </location>
</feature>
<sequence length="201" mass="23063">MNLLKPIKFVPILFLLFTRNINAQNYFLFEGNGLLFINQGIGLNLEYKDDRLWLSQGIDFEIFAQNPYNKNGVVAKRNIFTIAPKLRYYFIDKQITGPFIGIKIYFTSSESYISDGSSSSEYDVFYVAPTLQIGYRFVTKNNFSFSAYLGGGIKSNDNRFPRDSIPASKLSNSDWIEAQSKMNLNLSQEQFDYGITVGYIY</sequence>
<dbReference type="AlphaFoldDB" id="A0A4P2VKL9"/>
<evidence type="ECO:0000256" key="1">
    <source>
        <dbReference type="SAM" id="SignalP"/>
    </source>
</evidence>
<dbReference type="Pfam" id="PF12099">
    <property type="entry name" value="DUF3575"/>
    <property type="match status" value="1"/>
</dbReference>
<evidence type="ECO:0008006" key="4">
    <source>
        <dbReference type="Google" id="ProtNLM"/>
    </source>
</evidence>
<dbReference type="OrthoDB" id="5295398at2"/>
<dbReference type="EMBL" id="AP019368">
    <property type="protein sequence ID" value="BBH53158.1"/>
    <property type="molecule type" value="Genomic_DNA"/>
</dbReference>
<dbReference type="Proteomes" id="UP000291236">
    <property type="component" value="Chromosome"/>
</dbReference>
<dbReference type="RefSeq" id="WP_130608447.1">
    <property type="nucleotide sequence ID" value="NZ_AP019368.1"/>
</dbReference>
<reference evidence="2 3" key="1">
    <citation type="submission" date="2018-12" db="EMBL/GenBank/DDBJ databases">
        <title>Rubrispira sanarue gen. nov., sp., nov., a member of the order Silvanigrellales, isolated from a brackish lake in Hamamatsu Japan.</title>
        <authorList>
            <person name="Maejima Y."/>
            <person name="Iino T."/>
            <person name="Muraguchi Y."/>
            <person name="Fukuda K."/>
            <person name="Nojiri H."/>
            <person name="Ohkuma M."/>
            <person name="Moriuchi R."/>
            <person name="Dohra H."/>
            <person name="Kimbara K."/>
            <person name="Shintani M."/>
        </authorList>
    </citation>
    <scope>NUCLEOTIDE SEQUENCE [LARGE SCALE GENOMIC DNA]</scope>
    <source>
        <strain evidence="2 3">RF1110005</strain>
    </source>
</reference>
<accession>A0A4P2VKL9</accession>
<gene>
    <name evidence="2" type="ORF">JCM31447_16010</name>
</gene>
<keyword evidence="1" id="KW-0732">Signal</keyword>
<dbReference type="KEGG" id="sbf:JCM31447_16010"/>
<feature type="chain" id="PRO_5021025793" description="Outer membrane protein beta-barrel domain-containing protein" evidence="1">
    <location>
        <begin position="24"/>
        <end position="201"/>
    </location>
</feature>
<keyword evidence="3" id="KW-1185">Reference proteome</keyword>
<evidence type="ECO:0000313" key="2">
    <source>
        <dbReference type="EMBL" id="BBH53158.1"/>
    </source>
</evidence>
<organism evidence="2 3">
    <name type="scientific">Fluviispira sanaruensis</name>
    <dbReference type="NCBI Taxonomy" id="2493639"/>
    <lineage>
        <taxon>Bacteria</taxon>
        <taxon>Pseudomonadati</taxon>
        <taxon>Bdellovibrionota</taxon>
        <taxon>Oligoflexia</taxon>
        <taxon>Silvanigrellales</taxon>
        <taxon>Silvanigrellaceae</taxon>
        <taxon>Fluviispira</taxon>
    </lineage>
</organism>
<name>A0A4P2VKL9_FLUSA</name>
<evidence type="ECO:0000313" key="3">
    <source>
        <dbReference type="Proteomes" id="UP000291236"/>
    </source>
</evidence>
<proteinExistence type="predicted"/>
<dbReference type="InterPro" id="IPR021958">
    <property type="entry name" value="DUF3575"/>
</dbReference>
<protein>
    <recommendedName>
        <fullName evidence="4">Outer membrane protein beta-barrel domain-containing protein</fullName>
    </recommendedName>
</protein>